<evidence type="ECO:0000256" key="2">
    <source>
        <dbReference type="ARBA" id="ARBA00022670"/>
    </source>
</evidence>
<dbReference type="GO" id="GO:0000139">
    <property type="term" value="C:Golgi membrane"/>
    <property type="evidence" value="ECO:0007669"/>
    <property type="project" value="TreeGrafter"/>
</dbReference>
<evidence type="ECO:0000256" key="5">
    <source>
        <dbReference type="ARBA" id="ARBA00022737"/>
    </source>
</evidence>
<dbReference type="Gene3D" id="2.60.120.260">
    <property type="entry name" value="Galactose-binding domain-like"/>
    <property type="match status" value="1"/>
</dbReference>
<dbReference type="GO" id="GO:0004252">
    <property type="term" value="F:serine-type endopeptidase activity"/>
    <property type="evidence" value="ECO:0007669"/>
    <property type="project" value="UniProtKB-UniRule"/>
</dbReference>
<dbReference type="PANTHER" id="PTHR42884">
    <property type="entry name" value="PROPROTEIN CONVERTASE SUBTILISIN/KEXIN-RELATED"/>
    <property type="match status" value="1"/>
</dbReference>
<evidence type="ECO:0000256" key="8">
    <source>
        <dbReference type="ARBA" id="ARBA00023145"/>
    </source>
</evidence>
<dbReference type="SUPFAM" id="SSF52743">
    <property type="entry name" value="Subtilisin-like"/>
    <property type="match status" value="1"/>
</dbReference>
<dbReference type="Proteomes" id="UP001152622">
    <property type="component" value="Chromosome 11"/>
</dbReference>
<feature type="active site" description="Charge relay system" evidence="10 11">
    <location>
        <position position="219"/>
    </location>
</feature>
<dbReference type="Pfam" id="PF01483">
    <property type="entry name" value="P_proprotein"/>
    <property type="match status" value="1"/>
</dbReference>
<evidence type="ECO:0000313" key="15">
    <source>
        <dbReference type="Proteomes" id="UP001152622"/>
    </source>
</evidence>
<dbReference type="InterPro" id="IPR038466">
    <property type="entry name" value="S8_pro-domain_sf"/>
</dbReference>
<dbReference type="PROSITE" id="PS51892">
    <property type="entry name" value="SUBTILASE"/>
    <property type="match status" value="1"/>
</dbReference>
<feature type="active site" description="Charge relay system" evidence="10 11">
    <location>
        <position position="393"/>
    </location>
</feature>
<dbReference type="PROSITE" id="PS00137">
    <property type="entry name" value="SUBTILASE_HIS"/>
    <property type="match status" value="1"/>
</dbReference>
<dbReference type="PROSITE" id="PS51829">
    <property type="entry name" value="P_HOMO_B"/>
    <property type="match status" value="1"/>
</dbReference>
<evidence type="ECO:0000313" key="14">
    <source>
        <dbReference type="EMBL" id="KAJ8347151.1"/>
    </source>
</evidence>
<dbReference type="InterPro" id="IPR022398">
    <property type="entry name" value="Peptidase_S8_His-AS"/>
</dbReference>
<dbReference type="InterPro" id="IPR008979">
    <property type="entry name" value="Galactose-bd-like_sf"/>
</dbReference>
<dbReference type="OrthoDB" id="300641at2759"/>
<feature type="active site" description="Charge relay system" evidence="10 11">
    <location>
        <position position="178"/>
    </location>
</feature>
<dbReference type="GO" id="GO:0016486">
    <property type="term" value="P:peptide hormone processing"/>
    <property type="evidence" value="ECO:0007669"/>
    <property type="project" value="TreeGrafter"/>
</dbReference>
<dbReference type="InterPro" id="IPR002884">
    <property type="entry name" value="P_dom"/>
</dbReference>
<keyword evidence="3" id="KW-0165">Cleavage on pair of basic residues</keyword>
<keyword evidence="8" id="KW-0865">Zymogen</keyword>
<dbReference type="InterPro" id="IPR015500">
    <property type="entry name" value="Peptidase_S8_subtilisin-rel"/>
</dbReference>
<dbReference type="SUPFAM" id="SSF54897">
    <property type="entry name" value="Protease propeptides/inhibitors"/>
    <property type="match status" value="1"/>
</dbReference>
<dbReference type="InterPro" id="IPR034182">
    <property type="entry name" value="Kexin/furin"/>
</dbReference>
<keyword evidence="5" id="KW-0677">Repeat</keyword>
<dbReference type="Gene3D" id="3.40.50.200">
    <property type="entry name" value="Peptidase S8/S53 domain"/>
    <property type="match status" value="1"/>
</dbReference>
<name>A0A9Q1EXY4_SYNKA</name>
<dbReference type="Pfam" id="PF16470">
    <property type="entry name" value="S8_pro-domain"/>
    <property type="match status" value="1"/>
</dbReference>
<comment type="similarity">
    <text evidence="1 11">Belongs to the peptidase S8 family.</text>
</comment>
<dbReference type="Pfam" id="PF00082">
    <property type="entry name" value="Peptidase_S8"/>
    <property type="match status" value="1"/>
</dbReference>
<keyword evidence="7 11" id="KW-0720">Serine protease</keyword>
<dbReference type="PANTHER" id="PTHR42884:SF30">
    <property type="entry name" value="PROPROTEIN CONVERTASE SUBTILISIN_KEXIN TYPE 5"/>
    <property type="match status" value="1"/>
</dbReference>
<dbReference type="CDD" id="cd04059">
    <property type="entry name" value="Peptidases_S8_Protein_convertases_Kexins_Furin-like"/>
    <property type="match status" value="1"/>
</dbReference>
<dbReference type="FunFam" id="3.40.50.200:FF:000002">
    <property type="entry name" value="Proprotein convertase subtilisin/kexin type 5"/>
    <property type="match status" value="1"/>
</dbReference>
<reference evidence="14" key="1">
    <citation type="journal article" date="2023" name="Science">
        <title>Genome structures resolve the early diversification of teleost fishes.</title>
        <authorList>
            <person name="Parey E."/>
            <person name="Louis A."/>
            <person name="Montfort J."/>
            <person name="Bouchez O."/>
            <person name="Roques C."/>
            <person name="Iampietro C."/>
            <person name="Lluch J."/>
            <person name="Castinel A."/>
            <person name="Donnadieu C."/>
            <person name="Desvignes T."/>
            <person name="Floi Bucao C."/>
            <person name="Jouanno E."/>
            <person name="Wen M."/>
            <person name="Mejri S."/>
            <person name="Dirks R."/>
            <person name="Jansen H."/>
            <person name="Henkel C."/>
            <person name="Chen W.J."/>
            <person name="Zahm M."/>
            <person name="Cabau C."/>
            <person name="Klopp C."/>
            <person name="Thompson A.W."/>
            <person name="Robinson-Rechavi M."/>
            <person name="Braasch I."/>
            <person name="Lecointre G."/>
            <person name="Bobe J."/>
            <person name="Postlethwait J.H."/>
            <person name="Berthelot C."/>
            <person name="Roest Crollius H."/>
            <person name="Guiguen Y."/>
        </authorList>
    </citation>
    <scope>NUCLEOTIDE SEQUENCE</scope>
    <source>
        <strain evidence="14">WJC10195</strain>
    </source>
</reference>
<gene>
    <name evidence="14" type="ORF">SKAU_G00285520</name>
</gene>
<evidence type="ECO:0000256" key="3">
    <source>
        <dbReference type="ARBA" id="ARBA00022685"/>
    </source>
</evidence>
<dbReference type="InterPro" id="IPR023827">
    <property type="entry name" value="Peptidase_S8_Asp-AS"/>
</dbReference>
<evidence type="ECO:0000256" key="7">
    <source>
        <dbReference type="ARBA" id="ARBA00022825"/>
    </source>
</evidence>
<evidence type="ECO:0000256" key="1">
    <source>
        <dbReference type="ARBA" id="ARBA00011073"/>
    </source>
</evidence>
<sequence length="621" mass="68167">MFCNVYFSKSFVCVIGLWFGFILPPCETRIYTNQWAVKISGGSELVNRIAAKYGYTNLGQIGGLKGHYLFSHRGTQRRAFCPSRGRHTLVTAEREVEWIQQQVVKRRVKREHRATVPSPTHNSAPSPAHSINFIDPEWSNMWYMHCRDGAPSCHSDMNIAEAWGQGYTGKGIVVTILDDGIDRNHADLLQNYDDKASYDAIGHDHDPMPPYDSSKDNKHGTRCAGIVAASANNSVCAVGVAFNAKIGGVRMLDGDVTDVVEAWSLSLQPQHIHVYAASWGPDDDGQTVDGPAHLARLALETGVRLGRKGRGSIFVWASGNGGQSLDHCSCDGYTNSIYTISISSTTRNGSKPWYLEECASTLCTTYSSAGGHGGKIVSTDLRQGCTDSHTGTSVSASIAAGIISLTLEANSRLSWRDVQHIVVRTSRIAHLNAPDWHTNAAGHRVSHLYGFGLMDAEAMVREAARWTQVPSQHTCVENTARHVRLIPPHGVLRVVYKATGCDLRPLHHVSFLEHVVVKVTITHPHRGHLSINLISPSGTKSRLLSNRPFDQSADGLKNWEFMTTHCWGEKAAGGLDSGDLRLTIPTQEPKISREIERMVSGSLWDICVSLLLFAQQTFALC</sequence>
<accession>A0A9Q1EXY4</accession>
<dbReference type="PRINTS" id="PR00723">
    <property type="entry name" value="SUBTILISIN"/>
</dbReference>
<dbReference type="Gene3D" id="3.30.70.850">
    <property type="entry name" value="Peptidase S8, pro-domain"/>
    <property type="match status" value="1"/>
</dbReference>
<keyword evidence="6 11" id="KW-0378">Hydrolase</keyword>
<keyword evidence="15" id="KW-1185">Reference proteome</keyword>
<evidence type="ECO:0000256" key="12">
    <source>
        <dbReference type="SAM" id="MobiDB-lite"/>
    </source>
</evidence>
<dbReference type="InterPro" id="IPR000209">
    <property type="entry name" value="Peptidase_S8/S53_dom"/>
</dbReference>
<comment type="caution">
    <text evidence="14">The sequence shown here is derived from an EMBL/GenBank/DDBJ whole genome shotgun (WGS) entry which is preliminary data.</text>
</comment>
<dbReference type="PROSITE" id="PS00136">
    <property type="entry name" value="SUBTILASE_ASP"/>
    <property type="match status" value="1"/>
</dbReference>
<evidence type="ECO:0000256" key="11">
    <source>
        <dbReference type="PROSITE-ProRule" id="PRU01240"/>
    </source>
</evidence>
<keyword evidence="9" id="KW-0325">Glycoprotein</keyword>
<dbReference type="InterPro" id="IPR036852">
    <property type="entry name" value="Peptidase_S8/S53_dom_sf"/>
</dbReference>
<feature type="region of interest" description="Disordered" evidence="12">
    <location>
        <begin position="109"/>
        <end position="129"/>
    </location>
</feature>
<organism evidence="14 15">
    <name type="scientific">Synaphobranchus kaupii</name>
    <name type="common">Kaup's arrowtooth eel</name>
    <dbReference type="NCBI Taxonomy" id="118154"/>
    <lineage>
        <taxon>Eukaryota</taxon>
        <taxon>Metazoa</taxon>
        <taxon>Chordata</taxon>
        <taxon>Craniata</taxon>
        <taxon>Vertebrata</taxon>
        <taxon>Euteleostomi</taxon>
        <taxon>Actinopterygii</taxon>
        <taxon>Neopterygii</taxon>
        <taxon>Teleostei</taxon>
        <taxon>Anguilliformes</taxon>
        <taxon>Synaphobranchidae</taxon>
        <taxon>Synaphobranchus</taxon>
    </lineage>
</organism>
<evidence type="ECO:0000256" key="10">
    <source>
        <dbReference type="PIRSR" id="PIRSR615500-1"/>
    </source>
</evidence>
<dbReference type="FunFam" id="3.30.70.850:FF:000001">
    <property type="entry name" value="Proprotein convertase subtilisin/kexin type 5"/>
    <property type="match status" value="1"/>
</dbReference>
<evidence type="ECO:0000256" key="6">
    <source>
        <dbReference type="ARBA" id="ARBA00022801"/>
    </source>
</evidence>
<proteinExistence type="inferred from homology"/>
<evidence type="ECO:0000256" key="9">
    <source>
        <dbReference type="ARBA" id="ARBA00023180"/>
    </source>
</evidence>
<dbReference type="AlphaFoldDB" id="A0A9Q1EXY4"/>
<evidence type="ECO:0000256" key="4">
    <source>
        <dbReference type="ARBA" id="ARBA00022729"/>
    </source>
</evidence>
<dbReference type="SUPFAM" id="SSF49785">
    <property type="entry name" value="Galactose-binding domain-like"/>
    <property type="match status" value="1"/>
</dbReference>
<dbReference type="EMBL" id="JAINUF010000011">
    <property type="protein sequence ID" value="KAJ8347151.1"/>
    <property type="molecule type" value="Genomic_DNA"/>
</dbReference>
<dbReference type="GO" id="GO:0005802">
    <property type="term" value="C:trans-Golgi network"/>
    <property type="evidence" value="ECO:0007669"/>
    <property type="project" value="TreeGrafter"/>
</dbReference>
<dbReference type="InterPro" id="IPR032815">
    <property type="entry name" value="S8_pro-domain"/>
</dbReference>
<evidence type="ECO:0000259" key="13">
    <source>
        <dbReference type="PROSITE" id="PS51829"/>
    </source>
</evidence>
<keyword evidence="4" id="KW-0732">Signal</keyword>
<protein>
    <recommendedName>
        <fullName evidence="13">P/Homo B domain-containing protein</fullName>
    </recommendedName>
</protein>
<dbReference type="FunFam" id="2.60.120.260:FF:000006">
    <property type="entry name" value="Proprotein convertase subtilisin/kexin type 5"/>
    <property type="match status" value="1"/>
</dbReference>
<keyword evidence="2 11" id="KW-0645">Protease</keyword>
<feature type="domain" description="P/Homo B" evidence="13">
    <location>
        <begin position="468"/>
        <end position="618"/>
    </location>
</feature>